<keyword evidence="1" id="KW-0732">Signal</keyword>
<comment type="caution">
    <text evidence="2">The sequence shown here is derived from an EMBL/GenBank/DDBJ whole genome shotgun (WGS) entry which is preliminary data.</text>
</comment>
<evidence type="ECO:0000256" key="1">
    <source>
        <dbReference type="SAM" id="SignalP"/>
    </source>
</evidence>
<keyword evidence="3" id="KW-1185">Reference proteome</keyword>
<feature type="chain" id="PRO_5021301302" evidence="1">
    <location>
        <begin position="20"/>
        <end position="229"/>
    </location>
</feature>
<name>A0A4Z0Z4K7_9PEZI</name>
<evidence type="ECO:0000313" key="2">
    <source>
        <dbReference type="EMBL" id="TGJ86601.1"/>
    </source>
</evidence>
<proteinExistence type="predicted"/>
<protein>
    <submittedName>
        <fullName evidence="2">Uncharacterized protein</fullName>
    </submittedName>
</protein>
<reference evidence="2 3" key="1">
    <citation type="submission" date="2019-03" db="EMBL/GenBank/DDBJ databases">
        <title>Draft genome sequence of Xylaria hypoxylon DSM 108379, a ubiquitous saprotrophic-parasitic fungi on hardwood.</title>
        <authorList>
            <person name="Buettner E."/>
            <person name="Leonhardt S."/>
            <person name="Gebauer A.M."/>
            <person name="Liers C."/>
            <person name="Hofrichter M."/>
            <person name="Kellner H."/>
        </authorList>
    </citation>
    <scope>NUCLEOTIDE SEQUENCE [LARGE SCALE GENOMIC DNA]</scope>
    <source>
        <strain evidence="2 3">DSM 108379</strain>
    </source>
</reference>
<dbReference type="AlphaFoldDB" id="A0A4Z0Z4K7"/>
<gene>
    <name evidence="2" type="ORF">E0Z10_g2156</name>
</gene>
<dbReference type="Proteomes" id="UP000297716">
    <property type="component" value="Unassembled WGS sequence"/>
</dbReference>
<dbReference type="OrthoDB" id="4644223at2759"/>
<organism evidence="2 3">
    <name type="scientific">Xylaria hypoxylon</name>
    <dbReference type="NCBI Taxonomy" id="37992"/>
    <lineage>
        <taxon>Eukaryota</taxon>
        <taxon>Fungi</taxon>
        <taxon>Dikarya</taxon>
        <taxon>Ascomycota</taxon>
        <taxon>Pezizomycotina</taxon>
        <taxon>Sordariomycetes</taxon>
        <taxon>Xylariomycetidae</taxon>
        <taxon>Xylariales</taxon>
        <taxon>Xylariaceae</taxon>
        <taxon>Xylaria</taxon>
    </lineage>
</organism>
<accession>A0A4Z0Z4K7</accession>
<feature type="signal peptide" evidence="1">
    <location>
        <begin position="1"/>
        <end position="19"/>
    </location>
</feature>
<sequence>MMRFRKALYLFELVSTAFPWTDVGRGGEAAHFRIWKRLYDKVSLWTDMGQRDENETAQFRTWKRLCDEVAPWEMEQVRCIQKLILLVLPGVVKATSECIRRSEECMQLKYLYGYVLTQGLAGLRQLDNTKDSQANYTKATQFCYLMHHGTDEYEKGNDTRAVAFDWSLEFEKFEYVDLRTNLHAGKIFEKYPEEDPGPKAWWYYSILRIYAGYETNWLLPVWASCEQVD</sequence>
<evidence type="ECO:0000313" key="3">
    <source>
        <dbReference type="Proteomes" id="UP000297716"/>
    </source>
</evidence>
<dbReference type="EMBL" id="SKBN01000025">
    <property type="protein sequence ID" value="TGJ86601.1"/>
    <property type="molecule type" value="Genomic_DNA"/>
</dbReference>